<feature type="transmembrane region" description="Helical" evidence="1">
    <location>
        <begin position="236"/>
        <end position="257"/>
    </location>
</feature>
<evidence type="ECO:0000313" key="2">
    <source>
        <dbReference type="EMBL" id="QYN53523.1"/>
    </source>
</evidence>
<keyword evidence="1" id="KW-0472">Membrane</keyword>
<sequence length="505" mass="58043">MKEKARTILFWFILIQPFLDLYWFYHGTLATILPFTLPTIIRILVVGVLICLFFSQKQSWKKLTTKKWLLVYLVLLTIYSALHLIHVRNFTSVNPTNYGYSSSGELFYLIRMVLPLIVLFLTTELDFGEKQLRQVIEGVSGLFSGTIVVSNLFVISLKSYETGTISANIFAWVFNPNIGYSHMASKGFFNFTNMISAVLFMLVPLMVYYLFTNFNWLTITLNVVQALAMIEIGTKVAAIGLLGGIFISLVLFIFHKYVIKDVQKGGRPFLVAGLIMLGSLAILPFGPAIQRYNYEIYLAKQSDHDLSSEKRELAAGLKKYPTGKKREDFLRAFIKHNYQAYALNPKFVFHSYPYQYDPEFWLKIINQPGQVRMENRYLEKAMLNQVVKTNNNRLDKYFGISYTRENNIFNLERDFSAQIYSLGFIGMILFVGPYLATILYGAYKWLRFKYARTYLVSSLLASSCFILLAAFSSGNVIDFLTASLILAFIQGNLLIQVRKPKQKYL</sequence>
<feature type="transmembrane region" description="Helical" evidence="1">
    <location>
        <begin position="31"/>
        <end position="55"/>
    </location>
</feature>
<dbReference type="Pfam" id="PF13425">
    <property type="entry name" value="O-antigen_lig"/>
    <property type="match status" value="1"/>
</dbReference>
<proteinExistence type="predicted"/>
<gene>
    <name evidence="2" type="ORF">GYM71_08880</name>
</gene>
<reference evidence="2 3" key="1">
    <citation type="submission" date="2020-01" db="EMBL/GenBank/DDBJ databases">
        <title>Vast differences in strain-level diversity in the gut microbiota of two closely related honey bee species.</title>
        <authorList>
            <person name="Ellegaard K.M."/>
            <person name="Suenami S."/>
            <person name="Miyazaki R."/>
            <person name="Engel P."/>
        </authorList>
    </citation>
    <scope>NUCLEOTIDE SEQUENCE [LARGE SCALE GENOMIC DNA]</scope>
    <source>
        <strain evidence="2 3">ESL0416</strain>
    </source>
</reference>
<feature type="transmembrane region" description="Helical" evidence="1">
    <location>
        <begin position="419"/>
        <end position="442"/>
    </location>
</feature>
<feature type="transmembrane region" description="Helical" evidence="1">
    <location>
        <begin position="7"/>
        <end position="25"/>
    </location>
</feature>
<feature type="transmembrane region" description="Helical" evidence="1">
    <location>
        <begin position="106"/>
        <end position="123"/>
    </location>
</feature>
<feature type="transmembrane region" description="Helical" evidence="1">
    <location>
        <begin position="163"/>
        <end position="180"/>
    </location>
</feature>
<dbReference type="RefSeq" id="WP_220220195.1">
    <property type="nucleotide sequence ID" value="NZ_CP048268.1"/>
</dbReference>
<evidence type="ECO:0000313" key="3">
    <source>
        <dbReference type="Proteomes" id="UP000826550"/>
    </source>
</evidence>
<feature type="transmembrane region" description="Helical" evidence="1">
    <location>
        <begin position="477"/>
        <end position="495"/>
    </location>
</feature>
<dbReference type="InterPro" id="IPR049504">
    <property type="entry name" value="O-antigen_lig"/>
</dbReference>
<accession>A0ABX8WDC5</accession>
<feature type="transmembrane region" description="Helical" evidence="1">
    <location>
        <begin position="269"/>
        <end position="289"/>
    </location>
</feature>
<dbReference type="Proteomes" id="UP000826550">
    <property type="component" value="Chromosome"/>
</dbReference>
<feature type="transmembrane region" description="Helical" evidence="1">
    <location>
        <begin position="187"/>
        <end position="211"/>
    </location>
</feature>
<keyword evidence="1" id="KW-1133">Transmembrane helix</keyword>
<feature type="transmembrane region" description="Helical" evidence="1">
    <location>
        <begin position="454"/>
        <end position="471"/>
    </location>
</feature>
<feature type="transmembrane region" description="Helical" evidence="1">
    <location>
        <begin position="67"/>
        <end position="86"/>
    </location>
</feature>
<keyword evidence="1" id="KW-0812">Transmembrane</keyword>
<protein>
    <recommendedName>
        <fullName evidence="4">O-antigen ligase family protein</fullName>
    </recommendedName>
</protein>
<evidence type="ECO:0000256" key="1">
    <source>
        <dbReference type="SAM" id="Phobius"/>
    </source>
</evidence>
<dbReference type="EMBL" id="CP048268">
    <property type="protein sequence ID" value="QYN53523.1"/>
    <property type="molecule type" value="Genomic_DNA"/>
</dbReference>
<evidence type="ECO:0008006" key="4">
    <source>
        <dbReference type="Google" id="ProtNLM"/>
    </source>
</evidence>
<name>A0ABX8WDC5_9LACO</name>
<feature type="transmembrane region" description="Helical" evidence="1">
    <location>
        <begin position="135"/>
        <end position="157"/>
    </location>
</feature>
<keyword evidence="3" id="KW-1185">Reference proteome</keyword>
<organism evidence="2 3">
    <name type="scientific">Lactobacillus panisapium</name>
    <dbReference type="NCBI Taxonomy" id="2012495"/>
    <lineage>
        <taxon>Bacteria</taxon>
        <taxon>Bacillati</taxon>
        <taxon>Bacillota</taxon>
        <taxon>Bacilli</taxon>
        <taxon>Lactobacillales</taxon>
        <taxon>Lactobacillaceae</taxon>
        <taxon>Lactobacillus</taxon>
    </lineage>
</organism>